<dbReference type="EMBL" id="JANBUP010002588">
    <property type="protein sequence ID" value="KAJ2799758.1"/>
    <property type="molecule type" value="Genomic_DNA"/>
</dbReference>
<sequence length="446" mass="50641">MTHVDSYCVFEPYSPEPKTQVELRMIRASAAIRFEPDWVEKLHDDSQRKEWTVQVKKAFGLNKREVEYVFDELEYYAKLMANGHHGVEPGAVDMTWIDRGKSDGGLAEEFVRNTELLEDDYVSGGNEDVGGNKSFDRKVLVDPFLYAFASDESQVFKKPITSPVDAVNPELPRIKPNVYWKWQKAIGIHNDENEQNRETAFDKREISILSGEQGATAGSMRATCWLPTDFDVGEDGSVSIRSYINNLHPVRYAELYKTISKVFAKCIPVLERVLTDALHPRRSRDVFGKSMSFKCDIPHPHDIIRMVEKGEPLAEKYQKFVTTSDSYGYGRKWNDTLVVNGIELDTSALFDEWAKTLPSTMSSSQSVKYLPFSPKYGPTVPYSLRGLPLQASVEMAAITLTPDNPSHVEGDWRGVGREQEAISTVCLYFYDVENVANARLMFRDLV</sequence>
<organism evidence="1 2">
    <name type="scientific">Coemansia furcata</name>
    <dbReference type="NCBI Taxonomy" id="417177"/>
    <lineage>
        <taxon>Eukaryota</taxon>
        <taxon>Fungi</taxon>
        <taxon>Fungi incertae sedis</taxon>
        <taxon>Zoopagomycota</taxon>
        <taxon>Kickxellomycotina</taxon>
        <taxon>Kickxellomycetes</taxon>
        <taxon>Kickxellales</taxon>
        <taxon>Kickxellaceae</taxon>
        <taxon>Coemansia</taxon>
    </lineage>
</organism>
<evidence type="ECO:0000313" key="1">
    <source>
        <dbReference type="EMBL" id="KAJ2799758.1"/>
    </source>
</evidence>
<reference evidence="1" key="1">
    <citation type="submission" date="2022-07" db="EMBL/GenBank/DDBJ databases">
        <title>Phylogenomic reconstructions and comparative analyses of Kickxellomycotina fungi.</title>
        <authorList>
            <person name="Reynolds N.K."/>
            <person name="Stajich J.E."/>
            <person name="Barry K."/>
            <person name="Grigoriev I.V."/>
            <person name="Crous P."/>
            <person name="Smith M.E."/>
        </authorList>
    </citation>
    <scope>NUCLEOTIDE SEQUENCE</scope>
    <source>
        <strain evidence="1">CBS 102833</strain>
    </source>
</reference>
<keyword evidence="2" id="KW-1185">Reference proteome</keyword>
<protein>
    <submittedName>
        <fullName evidence="1">Uncharacterized protein</fullName>
    </submittedName>
</protein>
<feature type="non-terminal residue" evidence="1">
    <location>
        <position position="446"/>
    </location>
</feature>
<accession>A0ACC1L2N8</accession>
<comment type="caution">
    <text evidence="1">The sequence shown here is derived from an EMBL/GenBank/DDBJ whole genome shotgun (WGS) entry which is preliminary data.</text>
</comment>
<evidence type="ECO:0000313" key="2">
    <source>
        <dbReference type="Proteomes" id="UP001140096"/>
    </source>
</evidence>
<proteinExistence type="predicted"/>
<dbReference type="Proteomes" id="UP001140096">
    <property type="component" value="Unassembled WGS sequence"/>
</dbReference>
<name>A0ACC1L2N8_9FUNG</name>
<gene>
    <name evidence="1" type="ORF">H4S07_005353</name>
</gene>